<dbReference type="GO" id="GO:0005886">
    <property type="term" value="C:plasma membrane"/>
    <property type="evidence" value="ECO:0007669"/>
    <property type="project" value="UniProtKB-SubCell"/>
</dbReference>
<evidence type="ECO:0000313" key="9">
    <source>
        <dbReference type="Proteomes" id="UP000663722"/>
    </source>
</evidence>
<keyword evidence="4 7" id="KW-0812">Transmembrane</keyword>
<feature type="transmembrane region" description="Helical" evidence="7">
    <location>
        <begin position="335"/>
        <end position="358"/>
    </location>
</feature>
<dbReference type="NCBIfam" id="NF041784">
    <property type="entry name" value="mnquin_red_QrcD"/>
    <property type="match status" value="1"/>
</dbReference>
<dbReference type="PANTHER" id="PTHR34856:SF2">
    <property type="entry name" value="PROTEIN NRFD"/>
    <property type="match status" value="1"/>
</dbReference>
<feature type="transmembrane region" description="Helical" evidence="7">
    <location>
        <begin position="215"/>
        <end position="238"/>
    </location>
</feature>
<feature type="transmembrane region" description="Helical" evidence="7">
    <location>
        <begin position="378"/>
        <end position="399"/>
    </location>
</feature>
<comment type="subcellular location">
    <subcellularLocation>
        <location evidence="1">Cell membrane</location>
        <topology evidence="1">Multi-pass membrane protein</topology>
    </subcellularLocation>
</comment>
<evidence type="ECO:0000256" key="1">
    <source>
        <dbReference type="ARBA" id="ARBA00004651"/>
    </source>
</evidence>
<dbReference type="Pfam" id="PF03916">
    <property type="entry name" value="NrfD"/>
    <property type="match status" value="1"/>
</dbReference>
<keyword evidence="5 7" id="KW-1133">Transmembrane helix</keyword>
<sequence length="413" mass="46352">MDSALIPKGVRRCSIGQFALFVGVVGVVLLWGVFAMLLCWIKGLNQTNMNDYYGFALWIWADLAVIALGGGAFFTGFLRYIIGKDELKNIINYAVLIGFICYSSALLILAIDIGQPLRGWFIFWHANVHSMLTEVAFCLSCYFGVLTIEYLPLILENRQLDKVPFFHNLSHNLHEVMAVFAATGAFLSFFHQGSLGGVAGVLFGRPFAYREGIFIWPWTFFLFTWSAAACGPCFTIMITRLTEKITRKTLVKQNVVELLAKISGWMLLTYTIAKIIDTWYWAAVSAPAGGFWLMDFYSNNPLYGPWILITEVLICGALPACILITKSGRKNPFTLMIAAVLAVIGVSLNRWVMVLQVMAVPVMSFDKWVMYSPSWQEVATTILPVAYGVILIAISHRYLPIFPQERELNPIEN</sequence>
<dbReference type="Proteomes" id="UP000663722">
    <property type="component" value="Chromosome"/>
</dbReference>
<accession>A0A975BFP3</accession>
<comment type="similarity">
    <text evidence="2">Belongs to the NrfD family.</text>
</comment>
<feature type="transmembrane region" description="Helical" evidence="7">
    <location>
        <begin position="302"/>
        <end position="323"/>
    </location>
</feature>
<organism evidence="8 9">
    <name type="scientific">Desulfonema magnum</name>
    <dbReference type="NCBI Taxonomy" id="45655"/>
    <lineage>
        <taxon>Bacteria</taxon>
        <taxon>Pseudomonadati</taxon>
        <taxon>Thermodesulfobacteriota</taxon>
        <taxon>Desulfobacteria</taxon>
        <taxon>Desulfobacterales</taxon>
        <taxon>Desulfococcaceae</taxon>
        <taxon>Desulfonema</taxon>
    </lineage>
</organism>
<proteinExistence type="inferred from homology"/>
<dbReference type="InterPro" id="IPR005614">
    <property type="entry name" value="NrfD-like"/>
</dbReference>
<dbReference type="KEGG" id="dmm:dnm_003330"/>
<dbReference type="PANTHER" id="PTHR34856">
    <property type="entry name" value="PROTEIN NRFD"/>
    <property type="match status" value="1"/>
</dbReference>
<dbReference type="RefSeq" id="WP_207680870.1">
    <property type="nucleotide sequence ID" value="NZ_CP061800.1"/>
</dbReference>
<evidence type="ECO:0000256" key="7">
    <source>
        <dbReference type="SAM" id="Phobius"/>
    </source>
</evidence>
<feature type="transmembrane region" description="Helical" evidence="7">
    <location>
        <begin position="55"/>
        <end position="78"/>
    </location>
</feature>
<feature type="transmembrane region" description="Helical" evidence="7">
    <location>
        <begin position="131"/>
        <end position="155"/>
    </location>
</feature>
<evidence type="ECO:0000256" key="6">
    <source>
        <dbReference type="ARBA" id="ARBA00023136"/>
    </source>
</evidence>
<keyword evidence="9" id="KW-1185">Reference proteome</keyword>
<evidence type="ECO:0000313" key="8">
    <source>
        <dbReference type="EMBL" id="QTA84339.1"/>
    </source>
</evidence>
<reference evidence="8" key="1">
    <citation type="journal article" date="2021" name="Microb. Physiol.">
        <title>Proteogenomic Insights into the Physiology of Marine, Sulfate-Reducing, Filamentous Desulfonema limicola and Desulfonema magnum.</title>
        <authorList>
            <person name="Schnaars V."/>
            <person name="Wohlbrand L."/>
            <person name="Scheve S."/>
            <person name="Hinrichs C."/>
            <person name="Reinhardt R."/>
            <person name="Rabus R."/>
        </authorList>
    </citation>
    <scope>NUCLEOTIDE SEQUENCE</scope>
    <source>
        <strain evidence="8">4be13</strain>
    </source>
</reference>
<gene>
    <name evidence="8" type="primary">qrcD</name>
    <name evidence="8" type="ORF">dnm_003330</name>
</gene>
<name>A0A975BFP3_9BACT</name>
<protein>
    <submittedName>
        <fullName evidence="8">Menaquinone reductase, integral membrane subunit</fullName>
    </submittedName>
</protein>
<feature type="transmembrane region" description="Helical" evidence="7">
    <location>
        <begin position="258"/>
        <end position="282"/>
    </location>
</feature>
<feature type="transmembrane region" description="Helical" evidence="7">
    <location>
        <begin position="18"/>
        <end position="43"/>
    </location>
</feature>
<evidence type="ECO:0000256" key="2">
    <source>
        <dbReference type="ARBA" id="ARBA00008929"/>
    </source>
</evidence>
<keyword evidence="3" id="KW-1003">Cell membrane</keyword>
<feature type="transmembrane region" description="Helical" evidence="7">
    <location>
        <begin position="90"/>
        <end position="111"/>
    </location>
</feature>
<keyword evidence="6 7" id="KW-0472">Membrane</keyword>
<dbReference type="EMBL" id="CP061800">
    <property type="protein sequence ID" value="QTA84339.1"/>
    <property type="molecule type" value="Genomic_DNA"/>
</dbReference>
<dbReference type="InterPro" id="IPR053549">
    <property type="entry name" value="NrfD_menaquinone_reductase"/>
</dbReference>
<feature type="transmembrane region" description="Helical" evidence="7">
    <location>
        <begin position="176"/>
        <end position="203"/>
    </location>
</feature>
<dbReference type="InterPro" id="IPR052049">
    <property type="entry name" value="Electron_transfer_protein"/>
</dbReference>
<evidence type="ECO:0000256" key="4">
    <source>
        <dbReference type="ARBA" id="ARBA00022692"/>
    </source>
</evidence>
<evidence type="ECO:0000256" key="5">
    <source>
        <dbReference type="ARBA" id="ARBA00022989"/>
    </source>
</evidence>
<evidence type="ECO:0000256" key="3">
    <source>
        <dbReference type="ARBA" id="ARBA00022475"/>
    </source>
</evidence>
<dbReference type="AlphaFoldDB" id="A0A975BFP3"/>